<keyword evidence="1" id="KW-0812">Transmembrane</keyword>
<sequence>MIWVVVVQYVIFGKHILLKSMVLYSWLIQVRQRD</sequence>
<evidence type="ECO:0000256" key="1">
    <source>
        <dbReference type="SAM" id="Phobius"/>
    </source>
</evidence>
<reference evidence="2 3" key="2">
    <citation type="submission" date="2018-11" db="EMBL/GenBank/DDBJ databases">
        <authorList>
            <consortium name="Pathogen Informatics"/>
        </authorList>
    </citation>
    <scope>NUCLEOTIDE SEQUENCE [LARGE SCALE GENOMIC DNA]</scope>
    <source>
        <strain evidence="2">Dakar</strain>
        <strain evidence="3">Dakar, Senegal</strain>
    </source>
</reference>
<protein>
    <submittedName>
        <fullName evidence="2 4">Uncharacterized protein</fullName>
    </submittedName>
</protein>
<feature type="transmembrane region" description="Helical" evidence="1">
    <location>
        <begin position="6"/>
        <end position="28"/>
    </location>
</feature>
<reference evidence="4" key="1">
    <citation type="submission" date="2016-06" db="UniProtKB">
        <authorList>
            <consortium name="WormBaseParasite"/>
        </authorList>
    </citation>
    <scope>IDENTIFICATION</scope>
</reference>
<name>A0A183L1E7_9TREM</name>
<accession>A0A183L1E7</accession>
<evidence type="ECO:0000313" key="4">
    <source>
        <dbReference type="WBParaSite" id="SCUD_0002114901-mRNA-1"/>
    </source>
</evidence>
<dbReference type="EMBL" id="UZAK01045896">
    <property type="protein sequence ID" value="VDP74496.1"/>
    <property type="molecule type" value="Genomic_DNA"/>
</dbReference>
<organism evidence="4">
    <name type="scientific">Schistosoma curassoni</name>
    <dbReference type="NCBI Taxonomy" id="6186"/>
    <lineage>
        <taxon>Eukaryota</taxon>
        <taxon>Metazoa</taxon>
        <taxon>Spiralia</taxon>
        <taxon>Lophotrochozoa</taxon>
        <taxon>Platyhelminthes</taxon>
        <taxon>Trematoda</taxon>
        <taxon>Digenea</taxon>
        <taxon>Strigeidida</taxon>
        <taxon>Schistosomatoidea</taxon>
        <taxon>Schistosomatidae</taxon>
        <taxon>Schistosoma</taxon>
    </lineage>
</organism>
<evidence type="ECO:0000313" key="2">
    <source>
        <dbReference type="EMBL" id="VDP74496.1"/>
    </source>
</evidence>
<gene>
    <name evidence="2" type="ORF">SCUD_LOCUS21146</name>
</gene>
<keyword evidence="3" id="KW-1185">Reference proteome</keyword>
<proteinExistence type="predicted"/>
<keyword evidence="1" id="KW-0472">Membrane</keyword>
<evidence type="ECO:0000313" key="3">
    <source>
        <dbReference type="Proteomes" id="UP000279833"/>
    </source>
</evidence>
<dbReference type="WBParaSite" id="SCUD_0002114901-mRNA-1">
    <property type="protein sequence ID" value="SCUD_0002114901-mRNA-1"/>
    <property type="gene ID" value="SCUD_0002114901"/>
</dbReference>
<keyword evidence="1" id="KW-1133">Transmembrane helix</keyword>
<dbReference type="AlphaFoldDB" id="A0A183L1E7"/>
<dbReference type="Proteomes" id="UP000279833">
    <property type="component" value="Unassembled WGS sequence"/>
</dbReference>